<gene>
    <name evidence="1" type="ORF">OIT44_03960</name>
</gene>
<accession>A0ABT3E4R5</accession>
<proteinExistence type="predicted"/>
<organism evidence="1 2">
    <name type="scientific">Weissella ceti</name>
    <dbReference type="NCBI Taxonomy" id="759620"/>
    <lineage>
        <taxon>Bacteria</taxon>
        <taxon>Bacillati</taxon>
        <taxon>Bacillota</taxon>
        <taxon>Bacilli</taxon>
        <taxon>Lactobacillales</taxon>
        <taxon>Lactobacillaceae</taxon>
        <taxon>Weissella</taxon>
    </lineage>
</organism>
<sequence>MVAIVPQEHWDRVGIVLGKIKAAQLKEKDVYLNFTSKSTWESVTKGRASEKTTNKILGNAERYVDAILKERNSKLSSYL</sequence>
<evidence type="ECO:0000313" key="1">
    <source>
        <dbReference type="EMBL" id="MCW0953229.1"/>
    </source>
</evidence>
<name>A0ABT3E4R5_9LACO</name>
<dbReference type="EMBL" id="JAOZFE010000003">
    <property type="protein sequence ID" value="MCW0953229.1"/>
    <property type="molecule type" value="Genomic_DNA"/>
</dbReference>
<comment type="caution">
    <text evidence="1">The sequence shown here is derived from an EMBL/GenBank/DDBJ whole genome shotgun (WGS) entry which is preliminary data.</text>
</comment>
<evidence type="ECO:0000313" key="2">
    <source>
        <dbReference type="Proteomes" id="UP001526225"/>
    </source>
</evidence>
<reference evidence="1 2" key="1">
    <citation type="submission" date="2022-10" db="EMBL/GenBank/DDBJ databases">
        <title>Weissella fermenti sp. nov., isolated from fermented cabbage.</title>
        <authorList>
            <person name="Lee J.K."/>
            <person name="Baek J.H."/>
            <person name="Choi D.G."/>
            <person name="Kim J.M."/>
            <person name="Jeon C.O."/>
        </authorList>
    </citation>
    <scope>NUCLEOTIDE SEQUENCE [LARGE SCALE GENOMIC DNA]</scope>
    <source>
        <strain evidence="1 2">KACC 18534</strain>
    </source>
</reference>
<dbReference type="Proteomes" id="UP001526225">
    <property type="component" value="Unassembled WGS sequence"/>
</dbReference>
<protein>
    <submittedName>
        <fullName evidence="1">Uncharacterized protein</fullName>
    </submittedName>
</protein>
<keyword evidence="2" id="KW-1185">Reference proteome</keyword>
<dbReference type="RefSeq" id="WP_213409649.1">
    <property type="nucleotide sequence ID" value="NZ_CP074441.1"/>
</dbReference>